<name>A0A9D1IM79_9BACT</name>
<comment type="caution">
    <text evidence="2">The sequence shown here is derived from an EMBL/GenBank/DDBJ whole genome shotgun (WGS) entry which is preliminary data.</text>
</comment>
<dbReference type="EMBL" id="DVMS01000045">
    <property type="protein sequence ID" value="HIU38384.1"/>
    <property type="molecule type" value="Genomic_DNA"/>
</dbReference>
<dbReference type="InterPro" id="IPR012312">
    <property type="entry name" value="Hemerythrin-like"/>
</dbReference>
<sequence length="237" mass="27771">MSNFHKFKPTDKMSNVISRNYSLISVMSRFGMSLGFGEKTVKEVCDNQNVDCGTFLAVVNFVDEDAYGGEYIFDEDSVSLPALMEYLKQAHSYFLDFSLPTIRMKLCEALDQEPEKNDITQSILMFYDKYVEEVRRHMEYENKHIFQYVDNLLEGKRDNNFSIQNFAERHSHIDQKLAELKNIIIKYYPQSKCNNLLNASLFDIFNCESDLRTHCRLEDLVFTPTVARLESKLRNEE</sequence>
<evidence type="ECO:0000313" key="3">
    <source>
        <dbReference type="Proteomes" id="UP000824076"/>
    </source>
</evidence>
<evidence type="ECO:0000313" key="2">
    <source>
        <dbReference type="EMBL" id="HIU38384.1"/>
    </source>
</evidence>
<dbReference type="AlphaFoldDB" id="A0A9D1IM79"/>
<dbReference type="Pfam" id="PF01814">
    <property type="entry name" value="Hemerythrin"/>
    <property type="match status" value="1"/>
</dbReference>
<dbReference type="Proteomes" id="UP000824076">
    <property type="component" value="Unassembled WGS sequence"/>
</dbReference>
<protein>
    <submittedName>
        <fullName evidence="2">Hemerythrin domain-containing protein</fullName>
    </submittedName>
</protein>
<gene>
    <name evidence="2" type="ORF">IAD18_01810</name>
</gene>
<dbReference type="Gene3D" id="1.20.120.520">
    <property type="entry name" value="nmb1532 protein domain like"/>
    <property type="match status" value="1"/>
</dbReference>
<organism evidence="2 3">
    <name type="scientific">Candidatus Limisoma intestinavium</name>
    <dbReference type="NCBI Taxonomy" id="2840856"/>
    <lineage>
        <taxon>Bacteria</taxon>
        <taxon>Pseudomonadati</taxon>
        <taxon>Bacteroidota</taxon>
        <taxon>Bacteroidia</taxon>
        <taxon>Bacteroidales</taxon>
        <taxon>Candidatus Limisoma</taxon>
    </lineage>
</organism>
<reference evidence="2" key="2">
    <citation type="journal article" date="2021" name="PeerJ">
        <title>Extensive microbial diversity within the chicken gut microbiome revealed by metagenomics and culture.</title>
        <authorList>
            <person name="Gilroy R."/>
            <person name="Ravi A."/>
            <person name="Getino M."/>
            <person name="Pursley I."/>
            <person name="Horton D.L."/>
            <person name="Alikhan N.F."/>
            <person name="Baker D."/>
            <person name="Gharbi K."/>
            <person name="Hall N."/>
            <person name="Watson M."/>
            <person name="Adriaenssens E.M."/>
            <person name="Foster-Nyarko E."/>
            <person name="Jarju S."/>
            <person name="Secka A."/>
            <person name="Antonio M."/>
            <person name="Oren A."/>
            <person name="Chaudhuri R.R."/>
            <person name="La Ragione R."/>
            <person name="Hildebrand F."/>
            <person name="Pallen M.J."/>
        </authorList>
    </citation>
    <scope>NUCLEOTIDE SEQUENCE</scope>
    <source>
        <strain evidence="2">17073</strain>
    </source>
</reference>
<evidence type="ECO:0000259" key="1">
    <source>
        <dbReference type="Pfam" id="PF01814"/>
    </source>
</evidence>
<reference evidence="2" key="1">
    <citation type="submission" date="2020-10" db="EMBL/GenBank/DDBJ databases">
        <authorList>
            <person name="Gilroy R."/>
        </authorList>
    </citation>
    <scope>NUCLEOTIDE SEQUENCE</scope>
    <source>
        <strain evidence="2">17073</strain>
    </source>
</reference>
<proteinExistence type="predicted"/>
<feature type="domain" description="Hemerythrin-like" evidence="1">
    <location>
        <begin position="87"/>
        <end position="225"/>
    </location>
</feature>
<accession>A0A9D1IM79</accession>